<reference evidence="1" key="1">
    <citation type="submission" date="2020-04" db="EMBL/GenBank/DDBJ databases">
        <authorList>
            <person name="Chiriac C."/>
            <person name="Salcher M."/>
            <person name="Ghai R."/>
            <person name="Kavagutti S V."/>
        </authorList>
    </citation>
    <scope>NUCLEOTIDE SEQUENCE</scope>
</reference>
<sequence length="78" mass="8886">MALIRWGLGSELYIYEGDNGIYTCCACLLEERILPDKQKLKEHILLHKEAGHSIGDAANRLSFQSYDQLLEAVDKDDF</sequence>
<organism evidence="1">
    <name type="scientific">uncultured Caudovirales phage</name>
    <dbReference type="NCBI Taxonomy" id="2100421"/>
    <lineage>
        <taxon>Viruses</taxon>
        <taxon>Duplodnaviria</taxon>
        <taxon>Heunggongvirae</taxon>
        <taxon>Uroviricota</taxon>
        <taxon>Caudoviricetes</taxon>
        <taxon>Peduoviridae</taxon>
        <taxon>Maltschvirus</taxon>
        <taxon>Maltschvirus maltsch</taxon>
    </lineage>
</organism>
<gene>
    <name evidence="1" type="ORF">UFOVP419_19</name>
</gene>
<protein>
    <submittedName>
        <fullName evidence="1">Uncharacterized protein</fullName>
    </submittedName>
</protein>
<evidence type="ECO:0000313" key="1">
    <source>
        <dbReference type="EMBL" id="CAB4141789.1"/>
    </source>
</evidence>
<accession>A0A6J5MDH6</accession>
<dbReference type="EMBL" id="LR796401">
    <property type="protein sequence ID" value="CAB4141789.1"/>
    <property type="molecule type" value="Genomic_DNA"/>
</dbReference>
<name>A0A6J5MDH6_9CAUD</name>
<proteinExistence type="predicted"/>